<dbReference type="AlphaFoldDB" id="A0A8E0RJA1"/>
<gene>
    <name evidence="3" type="ORF">FBUS_00479</name>
</gene>
<name>A0A8E0RJA1_9TREM</name>
<accession>A0A8E0RJA1</accession>
<keyword evidence="2" id="KW-0812">Transmembrane</keyword>
<dbReference type="OrthoDB" id="443634at2759"/>
<feature type="region of interest" description="Disordered" evidence="1">
    <location>
        <begin position="244"/>
        <end position="296"/>
    </location>
</feature>
<feature type="compositionally biased region" description="Low complexity" evidence="1">
    <location>
        <begin position="252"/>
        <end position="262"/>
    </location>
</feature>
<evidence type="ECO:0000313" key="3">
    <source>
        <dbReference type="EMBL" id="KAA0184071.1"/>
    </source>
</evidence>
<keyword evidence="4" id="KW-1185">Reference proteome</keyword>
<reference evidence="3" key="1">
    <citation type="submission" date="2019-05" db="EMBL/GenBank/DDBJ databases">
        <title>Annotation for the trematode Fasciolopsis buski.</title>
        <authorList>
            <person name="Choi Y.-J."/>
        </authorList>
    </citation>
    <scope>NUCLEOTIDE SEQUENCE</scope>
    <source>
        <strain evidence="3">HT</strain>
        <tissue evidence="3">Whole worm</tissue>
    </source>
</reference>
<evidence type="ECO:0000313" key="4">
    <source>
        <dbReference type="Proteomes" id="UP000728185"/>
    </source>
</evidence>
<evidence type="ECO:0000256" key="2">
    <source>
        <dbReference type="SAM" id="Phobius"/>
    </source>
</evidence>
<feature type="region of interest" description="Disordered" evidence="1">
    <location>
        <begin position="344"/>
        <end position="376"/>
    </location>
</feature>
<organism evidence="3 4">
    <name type="scientific">Fasciolopsis buskii</name>
    <dbReference type="NCBI Taxonomy" id="27845"/>
    <lineage>
        <taxon>Eukaryota</taxon>
        <taxon>Metazoa</taxon>
        <taxon>Spiralia</taxon>
        <taxon>Lophotrochozoa</taxon>
        <taxon>Platyhelminthes</taxon>
        <taxon>Trematoda</taxon>
        <taxon>Digenea</taxon>
        <taxon>Plagiorchiida</taxon>
        <taxon>Echinostomata</taxon>
        <taxon>Echinostomatoidea</taxon>
        <taxon>Fasciolidae</taxon>
        <taxon>Fasciolopsis</taxon>
    </lineage>
</organism>
<keyword evidence="2" id="KW-0472">Membrane</keyword>
<evidence type="ECO:0000256" key="1">
    <source>
        <dbReference type="SAM" id="MobiDB-lite"/>
    </source>
</evidence>
<keyword evidence="2" id="KW-1133">Transmembrane helix</keyword>
<protein>
    <submittedName>
        <fullName evidence="3">Putative Sortilin</fullName>
    </submittedName>
</protein>
<feature type="compositionally biased region" description="Polar residues" evidence="1">
    <location>
        <begin position="268"/>
        <end position="294"/>
    </location>
</feature>
<comment type="caution">
    <text evidence="3">The sequence shown here is derived from an EMBL/GenBank/DDBJ whole genome shotgun (WGS) entry which is preliminary data.</text>
</comment>
<feature type="transmembrane region" description="Helical" evidence="2">
    <location>
        <begin position="21"/>
        <end position="41"/>
    </location>
</feature>
<feature type="transmembrane region" description="Helical" evidence="2">
    <location>
        <begin position="144"/>
        <end position="167"/>
    </location>
</feature>
<dbReference type="EMBL" id="LUCM01011376">
    <property type="protein sequence ID" value="KAA0184071.1"/>
    <property type="molecule type" value="Genomic_DNA"/>
</dbReference>
<proteinExistence type="predicted"/>
<dbReference type="Proteomes" id="UP000728185">
    <property type="component" value="Unassembled WGS sequence"/>
</dbReference>
<dbReference type="Gene3D" id="3.30.60.270">
    <property type="match status" value="1"/>
</dbReference>
<sequence length="390" mass="43614">MVRLELCLCQALFLNSPNRTSITTIPLVSDIMFFLLCPLLWCFPDSNVHSLLIYCLSNLIFSEYGFYRQLGSLECIHNPHIPPLDPCLLSESERDRTFVLGYRRIPGDQCTGGWEPPLWNQTIVYKAVRCTLQNQGLGNPSEHMLSPAIAIVLLFACIFAVGIGFYCHRRSRQFYGTYPVSYSRTRFGAMTDHVRRAISPWSWKHSAHGRLGNSQAYSNSSSVLWPPTNSNSPWPVMQSELHGSYHQDNHQPHQQQRQQQHNHLYRQRPSSGSFSVNSVPGMTPVNTVTNSGPNGMTHPHVVSKASGGLDALTHLTHMRPTFMSRIRSTGSDVTKLLDAEELAVPSDAHGSPSKQPDVVFRDPLSGTSGGSSKFDPPVHPFTFSSDYLFT</sequence>